<dbReference type="Proteomes" id="UP000250572">
    <property type="component" value="Unassembled WGS sequence"/>
</dbReference>
<protein>
    <submittedName>
        <fullName evidence="1">Uncharacterized protein</fullName>
    </submittedName>
</protein>
<organism evidence="1 2">
    <name type="scientific">Gambusia affinis</name>
    <name type="common">Western mosquitofish</name>
    <name type="synonym">Heterandria affinis</name>
    <dbReference type="NCBI Taxonomy" id="33528"/>
    <lineage>
        <taxon>Eukaryota</taxon>
        <taxon>Metazoa</taxon>
        <taxon>Chordata</taxon>
        <taxon>Craniata</taxon>
        <taxon>Vertebrata</taxon>
        <taxon>Euteleostomi</taxon>
        <taxon>Actinopterygii</taxon>
        <taxon>Neopterygii</taxon>
        <taxon>Teleostei</taxon>
        <taxon>Neoteleostei</taxon>
        <taxon>Acanthomorphata</taxon>
        <taxon>Ovalentaria</taxon>
        <taxon>Atherinomorphae</taxon>
        <taxon>Cyprinodontiformes</taxon>
        <taxon>Poeciliidae</taxon>
        <taxon>Poeciliinae</taxon>
        <taxon>Gambusia</taxon>
    </lineage>
</organism>
<reference evidence="1 2" key="1">
    <citation type="journal article" date="2018" name="G3 (Bethesda)">
        <title>A High-Quality Reference Genome for the Invasive Mosquitofish Gambusia affinis Using a Chicago Library.</title>
        <authorList>
            <person name="Hoffberg S.L."/>
            <person name="Troendle N.J."/>
            <person name="Glenn T.C."/>
            <person name="Mahmud O."/>
            <person name="Louha S."/>
            <person name="Chalopin D."/>
            <person name="Bennetzen J.L."/>
            <person name="Mauricio R."/>
        </authorList>
    </citation>
    <scope>NUCLEOTIDE SEQUENCE [LARGE SCALE GENOMIC DNA]</scope>
    <source>
        <strain evidence="1">NE01/NJP1002.9</strain>
        <tissue evidence="1">Muscle</tissue>
    </source>
</reference>
<evidence type="ECO:0000313" key="2">
    <source>
        <dbReference type="Proteomes" id="UP000250572"/>
    </source>
</evidence>
<evidence type="ECO:0000313" key="1">
    <source>
        <dbReference type="EMBL" id="PWA32340.1"/>
    </source>
</evidence>
<gene>
    <name evidence="1" type="ORF">CCH79_00012045</name>
</gene>
<dbReference type="AlphaFoldDB" id="A0A315W968"/>
<name>A0A315W968_GAMAF</name>
<accession>A0A315W968</accession>
<comment type="caution">
    <text evidence="1">The sequence shown here is derived from an EMBL/GenBank/DDBJ whole genome shotgun (WGS) entry which is preliminary data.</text>
</comment>
<keyword evidence="2" id="KW-1185">Reference proteome</keyword>
<proteinExistence type="predicted"/>
<dbReference type="EMBL" id="NHOQ01000190">
    <property type="protein sequence ID" value="PWA32340.1"/>
    <property type="molecule type" value="Genomic_DNA"/>
</dbReference>
<sequence>MDQTGSVFYPTVMLPLKAPCLLSCLLFEHPQLERSHKNSLTKEAANNLQSTTPSCCPRLYKSLTFREHLLPAIWADCFGSLSATQHSPAEHTHTHADISRQAFLTACTCILLFLISPHSAPKRLVLINPSYLQKKKEKKKHQTGPARKADFNYLVTMDHTHLSKKGK</sequence>